<evidence type="ECO:0000313" key="5">
    <source>
        <dbReference type="Proteomes" id="UP001194696"/>
    </source>
</evidence>
<dbReference type="SUPFAM" id="SSF56601">
    <property type="entry name" value="beta-lactamase/transpeptidase-like"/>
    <property type="match status" value="1"/>
</dbReference>
<name>A0ABQ7K7C2_9FUNG</name>
<reference evidence="4 5" key="1">
    <citation type="journal article" date="2020" name="Fungal Divers.">
        <title>Resolving the Mortierellaceae phylogeny through synthesis of multi-gene phylogenetics and phylogenomics.</title>
        <authorList>
            <person name="Vandepol N."/>
            <person name="Liber J."/>
            <person name="Desiro A."/>
            <person name="Na H."/>
            <person name="Kennedy M."/>
            <person name="Barry K."/>
            <person name="Grigoriev I.V."/>
            <person name="Miller A.N."/>
            <person name="O'Donnell K."/>
            <person name="Stajich J.E."/>
            <person name="Bonito G."/>
        </authorList>
    </citation>
    <scope>NUCLEOTIDE SEQUENCE [LARGE SCALE GENOMIC DNA]</scope>
    <source>
        <strain evidence="4 5">AD045</strain>
    </source>
</reference>
<organism evidence="4 5">
    <name type="scientific">Linnemannia gamsii</name>
    <dbReference type="NCBI Taxonomy" id="64522"/>
    <lineage>
        <taxon>Eukaryota</taxon>
        <taxon>Fungi</taxon>
        <taxon>Fungi incertae sedis</taxon>
        <taxon>Mucoromycota</taxon>
        <taxon>Mortierellomycotina</taxon>
        <taxon>Mortierellomycetes</taxon>
        <taxon>Mortierellales</taxon>
        <taxon>Mortierellaceae</taxon>
        <taxon>Linnemannia</taxon>
    </lineage>
</organism>
<gene>
    <name evidence="4" type="ORF">BGZ96_004122</name>
</gene>
<dbReference type="Proteomes" id="UP001194696">
    <property type="component" value="Unassembled WGS sequence"/>
</dbReference>
<comment type="caution">
    <text evidence="4">The sequence shown here is derived from an EMBL/GenBank/DDBJ whole genome shotgun (WGS) entry which is preliminary data.</text>
</comment>
<feature type="region of interest" description="Disordered" evidence="2">
    <location>
        <begin position="1"/>
        <end position="20"/>
    </location>
</feature>
<dbReference type="PANTHER" id="PTHR22935">
    <property type="entry name" value="PENICILLIN-BINDING PROTEIN"/>
    <property type="match status" value="1"/>
</dbReference>
<dbReference type="EMBL" id="JAAAIM010000197">
    <property type="protein sequence ID" value="KAG0292442.1"/>
    <property type="molecule type" value="Genomic_DNA"/>
</dbReference>
<feature type="domain" description="Beta-lactamase-related" evidence="3">
    <location>
        <begin position="66"/>
        <end position="247"/>
    </location>
</feature>
<keyword evidence="5" id="KW-1185">Reference proteome</keyword>
<dbReference type="InterPro" id="IPR012338">
    <property type="entry name" value="Beta-lactam/transpept-like"/>
</dbReference>
<dbReference type="InterPro" id="IPR001466">
    <property type="entry name" value="Beta-lactam-related"/>
</dbReference>
<evidence type="ECO:0000313" key="4">
    <source>
        <dbReference type="EMBL" id="KAG0292442.1"/>
    </source>
</evidence>
<feature type="compositionally biased region" description="Low complexity" evidence="2">
    <location>
        <begin position="1"/>
        <end position="15"/>
    </location>
</feature>
<evidence type="ECO:0000256" key="2">
    <source>
        <dbReference type="SAM" id="MobiDB-lite"/>
    </source>
</evidence>
<dbReference type="PANTHER" id="PTHR22935:SF95">
    <property type="entry name" value="BETA-LACTAMASE-LIKE 1-RELATED"/>
    <property type="match status" value="1"/>
</dbReference>
<dbReference type="InterPro" id="IPR051478">
    <property type="entry name" value="Beta-lactamase-like_AB/R"/>
</dbReference>
<dbReference type="Pfam" id="PF00144">
    <property type="entry name" value="Beta-lactamase"/>
    <property type="match status" value="1"/>
</dbReference>
<accession>A0ABQ7K7C2</accession>
<evidence type="ECO:0000259" key="3">
    <source>
        <dbReference type="Pfam" id="PF00144"/>
    </source>
</evidence>
<protein>
    <recommendedName>
        <fullName evidence="3">Beta-lactamase-related domain-containing protein</fullName>
    </recommendedName>
</protein>
<evidence type="ECO:0000256" key="1">
    <source>
        <dbReference type="ARBA" id="ARBA00038473"/>
    </source>
</evidence>
<sequence length="247" mass="27206">MTSAEPATTTTAPATKDFQAKSKPLQDLGTMLEKYRVEGGIPGMAVSVLYKGELIFAEGFGNPIGELVAEGKMDWDTTPVNTYLPEFELKDPVHTSTLTMVDLLSHRTLVRSIRTFPMRNCDGPSKTKESRIELIKSLKYADQPSKLTPECNFSNTMYAVAGEAGARVAGVSWEELVKSKIIDPLNLINTGFSQLALKNFSYYALPYDAASFEDAKKGNYISGELFEDYLKDAPASDMYSNVLDLAR</sequence>
<comment type="similarity">
    <text evidence="1">Belongs to the beta-lactamase family.</text>
</comment>
<proteinExistence type="inferred from homology"/>
<dbReference type="Gene3D" id="3.40.710.10">
    <property type="entry name" value="DD-peptidase/beta-lactamase superfamily"/>
    <property type="match status" value="1"/>
</dbReference>